<dbReference type="Gene3D" id="3.40.50.2000">
    <property type="entry name" value="Glycogen Phosphorylase B"/>
    <property type="match status" value="1"/>
</dbReference>
<gene>
    <name evidence="2" type="ORF">EIW28_21720</name>
</gene>
<dbReference type="SUPFAM" id="SSF53756">
    <property type="entry name" value="UDP-Glycosyltransferase/glycogen phosphorylase"/>
    <property type="match status" value="1"/>
</dbReference>
<feature type="transmembrane region" description="Helical" evidence="1">
    <location>
        <begin position="12"/>
        <end position="32"/>
    </location>
</feature>
<dbReference type="AlphaFoldDB" id="A0A426USC9"/>
<dbReference type="PANTHER" id="PTHR12526">
    <property type="entry name" value="GLYCOSYLTRANSFERASE"/>
    <property type="match status" value="1"/>
</dbReference>
<keyword evidence="1" id="KW-0812">Transmembrane</keyword>
<evidence type="ECO:0000313" key="3">
    <source>
        <dbReference type="Proteomes" id="UP000277256"/>
    </source>
</evidence>
<feature type="transmembrane region" description="Helical" evidence="1">
    <location>
        <begin position="38"/>
        <end position="57"/>
    </location>
</feature>
<comment type="caution">
    <text evidence="2">The sequence shown here is derived from an EMBL/GenBank/DDBJ whole genome shotgun (WGS) entry which is preliminary data.</text>
</comment>
<accession>A0A426USC9</accession>
<dbReference type="RefSeq" id="WP_125249816.1">
    <property type="nucleotide sequence ID" value="NZ_RSEB01000007.1"/>
</dbReference>
<keyword evidence="2" id="KW-0808">Transferase</keyword>
<keyword evidence="3" id="KW-1185">Reference proteome</keyword>
<keyword evidence="1" id="KW-1133">Transmembrane helix</keyword>
<evidence type="ECO:0000313" key="2">
    <source>
        <dbReference type="EMBL" id="RRR96460.1"/>
    </source>
</evidence>
<dbReference type="PROSITE" id="PS51318">
    <property type="entry name" value="TAT"/>
    <property type="match status" value="1"/>
</dbReference>
<dbReference type="EMBL" id="RSEB01000007">
    <property type="protein sequence ID" value="RRR96460.1"/>
    <property type="molecule type" value="Genomic_DNA"/>
</dbReference>
<dbReference type="Proteomes" id="UP000277256">
    <property type="component" value="Unassembled WGS sequence"/>
</dbReference>
<name>A0A426USC9_9ACTN</name>
<evidence type="ECO:0000256" key="1">
    <source>
        <dbReference type="SAM" id="Phobius"/>
    </source>
</evidence>
<dbReference type="OrthoDB" id="8549922at2"/>
<proteinExistence type="predicted"/>
<dbReference type="PANTHER" id="PTHR12526:SF630">
    <property type="entry name" value="GLYCOSYLTRANSFERASE"/>
    <property type="match status" value="1"/>
</dbReference>
<sequence length="511" mass="55497">MNRRHQPATSQRRTAITAAAAAVVAAAVVWVLPPAAAIGAAAAVLAVLASAAAVHLARLRRGAADMRARERAAAVLSGLAEDAPSLGAVTFEHRARKVRDALYGGFPDTAAAEADRLAKNTAHPMDERIALLQEVLAWHREERETAGNGRDLEFDVVIVSHFGLPGGNTSANAAEILAYRDAGLRVGLLQHPVFRWGASTPISDKIEPLIDGDRVVRIDARDRVHCALAVVRLPTVLLKPLEHRPALTADAVVIIANQTPFKFYGPEGPSEQAWDIATVEANLSDWLGDHTWYGAGPTVVETLLQHHAEEVADLKLAADAWFECIDAARWTLDGPRAADGVVRIGRHSRDHKLKWPEDPRTLTQCYPDTAPFEIHVLGGAEHPRRILGGLPDNWVEYEFNAMDSRTFLSQIDVLVYFISSEGKEAFGRAPLEAMAAGVPVVMDRVFEPTFGAAAVYCAPEEVAATVSALVADPQAYREQRDRALEHVRRHFSEEALIRRVRAHGVAVPPPS</sequence>
<reference evidence="2 3" key="1">
    <citation type="submission" date="2018-12" db="EMBL/GenBank/DDBJ databases">
        <title>Glycomyces sp. YIM 121974 draft genome.</title>
        <authorList>
            <person name="Li Q."/>
        </authorList>
    </citation>
    <scope>NUCLEOTIDE SEQUENCE [LARGE SCALE GENOMIC DNA]</scope>
    <source>
        <strain evidence="2 3">YIM 121974</strain>
    </source>
</reference>
<dbReference type="Pfam" id="PF13692">
    <property type="entry name" value="Glyco_trans_1_4"/>
    <property type="match status" value="1"/>
</dbReference>
<organism evidence="2 3">
    <name type="scientific">Glycomyces terrestris</name>
    <dbReference type="NCBI Taxonomy" id="2493553"/>
    <lineage>
        <taxon>Bacteria</taxon>
        <taxon>Bacillati</taxon>
        <taxon>Actinomycetota</taxon>
        <taxon>Actinomycetes</taxon>
        <taxon>Glycomycetales</taxon>
        <taxon>Glycomycetaceae</taxon>
        <taxon>Glycomyces</taxon>
    </lineage>
</organism>
<dbReference type="InterPro" id="IPR006311">
    <property type="entry name" value="TAT_signal"/>
</dbReference>
<dbReference type="GO" id="GO:0016740">
    <property type="term" value="F:transferase activity"/>
    <property type="evidence" value="ECO:0007669"/>
    <property type="project" value="UniProtKB-KW"/>
</dbReference>
<protein>
    <submittedName>
        <fullName evidence="2">Glycosyltransferase family 1 protein</fullName>
    </submittedName>
</protein>
<keyword evidence="1" id="KW-0472">Membrane</keyword>